<name>A0A9C6TAV6_ARADU</name>
<dbReference type="GO" id="GO:0000793">
    <property type="term" value="C:condensed chromosome"/>
    <property type="evidence" value="ECO:0007669"/>
    <property type="project" value="TreeGrafter"/>
</dbReference>
<protein>
    <submittedName>
        <fullName evidence="2">Uncharacterized protein LOC110275279 isoform X1</fullName>
    </submittedName>
</protein>
<dbReference type="GeneID" id="110275279"/>
<dbReference type="Proteomes" id="UP000515211">
    <property type="component" value="Chromosome 9"/>
</dbReference>
<dbReference type="GO" id="GO:0007076">
    <property type="term" value="P:mitotic chromosome condensation"/>
    <property type="evidence" value="ECO:0007669"/>
    <property type="project" value="InterPro"/>
</dbReference>
<evidence type="ECO:0000313" key="2">
    <source>
        <dbReference type="RefSeq" id="XP_052110500.1"/>
    </source>
</evidence>
<sequence length="254" mass="28473">MGSYTNGVHEQEMSILGACCWNYRFSNIQIVRGRTEAKGSDSTATIGTKAKVYAAEASDKNDLQEKILLATVDDYIELVRAHINAGSMHHFTCRQLLLLGAMFNYSDATNRKSASAFLQELVHKPPENEIDNEGNVFVIGDGLSFGRDNDWAQAVARLARKVHAALGEFEEVVLAIIEELAQPCRERIADYVQWMHCLSLIGLLLRNVKSMRLLQGKAIEIDELLQSLLLARVTNLFHNHISPLTCMFEPFYNS</sequence>
<accession>A0A9C6TAV6</accession>
<dbReference type="PANTHER" id="PTHR14418:SF5">
    <property type="entry name" value="CONDENSIN COMPLEX SUBUNIT 3"/>
    <property type="match status" value="1"/>
</dbReference>
<proteinExistence type="predicted"/>
<keyword evidence="1" id="KW-1185">Reference proteome</keyword>
<reference evidence="1" key="1">
    <citation type="journal article" date="2016" name="Nat. Genet.">
        <title>The genome sequences of Arachis duranensis and Arachis ipaensis, the diploid ancestors of cultivated peanut.</title>
        <authorList>
            <person name="Bertioli D.J."/>
            <person name="Cannon S.B."/>
            <person name="Froenicke L."/>
            <person name="Huang G."/>
            <person name="Farmer A.D."/>
            <person name="Cannon E.K."/>
            <person name="Liu X."/>
            <person name="Gao D."/>
            <person name="Clevenger J."/>
            <person name="Dash S."/>
            <person name="Ren L."/>
            <person name="Moretzsohn M.C."/>
            <person name="Shirasawa K."/>
            <person name="Huang W."/>
            <person name="Vidigal B."/>
            <person name="Abernathy B."/>
            <person name="Chu Y."/>
            <person name="Niederhuth C.E."/>
            <person name="Umale P."/>
            <person name="Araujo A.C."/>
            <person name="Kozik A."/>
            <person name="Kim K.D."/>
            <person name="Burow M.D."/>
            <person name="Varshney R.K."/>
            <person name="Wang X."/>
            <person name="Zhang X."/>
            <person name="Barkley N."/>
            <person name="Guimaraes P.M."/>
            <person name="Isobe S."/>
            <person name="Guo B."/>
            <person name="Liao B."/>
            <person name="Stalker H.T."/>
            <person name="Schmitz R.J."/>
            <person name="Scheffler B.E."/>
            <person name="Leal-Bertioli S.C."/>
            <person name="Xun X."/>
            <person name="Jackson S.A."/>
            <person name="Michelmore R."/>
            <person name="Ozias-Akins P."/>
        </authorList>
    </citation>
    <scope>NUCLEOTIDE SEQUENCE [LARGE SCALE GENOMIC DNA]</scope>
    <source>
        <strain evidence="1">cv. V14167</strain>
    </source>
</reference>
<dbReference type="KEGG" id="adu:110275279"/>
<dbReference type="RefSeq" id="XP_052110500.1">
    <property type="nucleotide sequence ID" value="XM_052254540.1"/>
</dbReference>
<gene>
    <name evidence="2" type="primary">LOC110275279</name>
</gene>
<evidence type="ECO:0000313" key="1">
    <source>
        <dbReference type="Proteomes" id="UP000515211"/>
    </source>
</evidence>
<organism evidence="1 2">
    <name type="scientific">Arachis duranensis</name>
    <name type="common">Wild peanut</name>
    <dbReference type="NCBI Taxonomy" id="130453"/>
    <lineage>
        <taxon>Eukaryota</taxon>
        <taxon>Viridiplantae</taxon>
        <taxon>Streptophyta</taxon>
        <taxon>Embryophyta</taxon>
        <taxon>Tracheophyta</taxon>
        <taxon>Spermatophyta</taxon>
        <taxon>Magnoliopsida</taxon>
        <taxon>eudicotyledons</taxon>
        <taxon>Gunneridae</taxon>
        <taxon>Pentapetalae</taxon>
        <taxon>rosids</taxon>
        <taxon>fabids</taxon>
        <taxon>Fabales</taxon>
        <taxon>Fabaceae</taxon>
        <taxon>Papilionoideae</taxon>
        <taxon>50 kb inversion clade</taxon>
        <taxon>dalbergioids sensu lato</taxon>
        <taxon>Dalbergieae</taxon>
        <taxon>Pterocarpus clade</taxon>
        <taxon>Arachis</taxon>
    </lineage>
</organism>
<reference evidence="2" key="2">
    <citation type="submission" date="2025-08" db="UniProtKB">
        <authorList>
            <consortium name="RefSeq"/>
        </authorList>
    </citation>
    <scope>IDENTIFICATION</scope>
    <source>
        <tissue evidence="2">Whole plant</tissue>
    </source>
</reference>
<dbReference type="AlphaFoldDB" id="A0A9C6TAV6"/>
<dbReference type="GO" id="GO:0000796">
    <property type="term" value="C:condensin complex"/>
    <property type="evidence" value="ECO:0007669"/>
    <property type="project" value="InterPro"/>
</dbReference>
<dbReference type="PANTHER" id="PTHR14418">
    <property type="entry name" value="CONDENSIN COMPLEX SUBUNIT 3-RELATED"/>
    <property type="match status" value="1"/>
</dbReference>
<dbReference type="InterPro" id="IPR027165">
    <property type="entry name" value="CND3"/>
</dbReference>